<evidence type="ECO:0000256" key="4">
    <source>
        <dbReference type="ARBA" id="ARBA00022617"/>
    </source>
</evidence>
<evidence type="ECO:0000256" key="7">
    <source>
        <dbReference type="ARBA" id="ARBA00022723"/>
    </source>
</evidence>
<dbReference type="InterPro" id="IPR016174">
    <property type="entry name" value="Di-haem_cyt_TM"/>
</dbReference>
<evidence type="ECO:0000259" key="16">
    <source>
        <dbReference type="PROSITE" id="PS51003"/>
    </source>
</evidence>
<dbReference type="SUPFAM" id="SSF46626">
    <property type="entry name" value="Cytochrome c"/>
    <property type="match status" value="1"/>
</dbReference>
<dbReference type="InterPro" id="IPR005797">
    <property type="entry name" value="Cyt_b/b6_N"/>
</dbReference>
<evidence type="ECO:0000256" key="11">
    <source>
        <dbReference type="ARBA" id="ARBA00023136"/>
    </source>
</evidence>
<name>A0ABX2CEU5_9BRAD</name>
<keyword evidence="4 12" id="KW-0349">Heme</keyword>
<dbReference type="InterPro" id="IPR036150">
    <property type="entry name" value="Cyt_b/b6_C_sf"/>
</dbReference>
<accession>A0ABX2CEU5</accession>
<evidence type="ECO:0000256" key="5">
    <source>
        <dbReference type="ARBA" id="ARBA00022660"/>
    </source>
</evidence>
<dbReference type="InterPro" id="IPR048259">
    <property type="entry name" value="Cytochrome_b_N_euk/bac"/>
</dbReference>
<dbReference type="Gene3D" id="1.20.5.100">
    <property type="entry name" value="Cytochrome c1, transmembrane anchor, C-terminal"/>
    <property type="match status" value="1"/>
</dbReference>
<feature type="transmembrane region" description="Helical" evidence="14">
    <location>
        <begin position="195"/>
        <end position="215"/>
    </location>
</feature>
<evidence type="ECO:0000256" key="3">
    <source>
        <dbReference type="ARBA" id="ARBA00022448"/>
    </source>
</evidence>
<dbReference type="PROSITE" id="PS51002">
    <property type="entry name" value="CYTB_NTER"/>
    <property type="match status" value="1"/>
</dbReference>
<organism evidence="18 19">
    <name type="scientific">Bradyrhizobium aeschynomenes</name>
    <dbReference type="NCBI Taxonomy" id="2734909"/>
    <lineage>
        <taxon>Bacteria</taxon>
        <taxon>Pseudomonadati</taxon>
        <taxon>Pseudomonadota</taxon>
        <taxon>Alphaproteobacteria</taxon>
        <taxon>Hyphomicrobiales</taxon>
        <taxon>Nitrobacteraceae</taxon>
        <taxon>Bradyrhizobium</taxon>
    </lineage>
</organism>
<dbReference type="SUPFAM" id="SSF81342">
    <property type="entry name" value="Transmembrane di-heme cytochromes"/>
    <property type="match status" value="1"/>
</dbReference>
<evidence type="ECO:0000256" key="13">
    <source>
        <dbReference type="RuleBase" id="RU003385"/>
    </source>
</evidence>
<feature type="domain" description="Cytochrome b/b6 N-terminal region profile" evidence="15">
    <location>
        <begin position="13"/>
        <end position="224"/>
    </location>
</feature>
<comment type="caution">
    <text evidence="18">The sequence shown here is derived from an EMBL/GenBank/DDBJ whole genome shotgun (WGS) entry which is preliminary data.</text>
</comment>
<feature type="transmembrane region" description="Helical" evidence="14">
    <location>
        <begin position="42"/>
        <end position="69"/>
    </location>
</feature>
<keyword evidence="5 13" id="KW-0679">Respiratory chain</keyword>
<comment type="function">
    <text evidence="13">Component of the ubiquinol-cytochrome c reductase complex (complex III or cytochrome b-c1 complex), which is a respiratory chain that generates an electrochemical potential coupled to ATP synthesis.</text>
</comment>
<comment type="cofactor">
    <cofactor evidence="13">
        <name>heme b</name>
        <dbReference type="ChEBI" id="CHEBI:60344"/>
    </cofactor>
    <text evidence="13">Binds 2 heme groups non-covalently.</text>
</comment>
<evidence type="ECO:0000256" key="6">
    <source>
        <dbReference type="ARBA" id="ARBA00022692"/>
    </source>
</evidence>
<dbReference type="PROSITE" id="PS51007">
    <property type="entry name" value="CYTC"/>
    <property type="match status" value="1"/>
</dbReference>
<evidence type="ECO:0000256" key="9">
    <source>
        <dbReference type="ARBA" id="ARBA00022989"/>
    </source>
</evidence>
<keyword evidence="11 14" id="KW-0472">Membrane</keyword>
<evidence type="ECO:0000256" key="12">
    <source>
        <dbReference type="PROSITE-ProRule" id="PRU00433"/>
    </source>
</evidence>
<dbReference type="InterPro" id="IPR009056">
    <property type="entry name" value="Cyt_c-like_dom"/>
</dbReference>
<dbReference type="InterPro" id="IPR048260">
    <property type="entry name" value="Cytochrome_b_C_euk/bac"/>
</dbReference>
<evidence type="ECO:0000256" key="8">
    <source>
        <dbReference type="ARBA" id="ARBA00022982"/>
    </source>
</evidence>
<feature type="transmembrane region" description="Helical" evidence="14">
    <location>
        <begin position="414"/>
        <end position="433"/>
    </location>
</feature>
<dbReference type="PRINTS" id="PR00603">
    <property type="entry name" value="CYTOCHROMEC1"/>
</dbReference>
<dbReference type="Gene3D" id="1.20.810.10">
    <property type="entry name" value="Cytochrome Bc1 Complex, Chain C"/>
    <property type="match status" value="1"/>
</dbReference>
<feature type="transmembrane region" description="Helical" evidence="14">
    <location>
        <begin position="160"/>
        <end position="183"/>
    </location>
</feature>
<evidence type="ECO:0000313" key="19">
    <source>
        <dbReference type="Proteomes" id="UP000886476"/>
    </source>
</evidence>
<keyword evidence="8 13" id="KW-0249">Electron transport</keyword>
<evidence type="ECO:0000256" key="10">
    <source>
        <dbReference type="ARBA" id="ARBA00023004"/>
    </source>
</evidence>
<keyword evidence="6 13" id="KW-0812">Transmembrane</keyword>
<keyword evidence="3 13" id="KW-0813">Transport</keyword>
<evidence type="ECO:0000313" key="18">
    <source>
        <dbReference type="EMBL" id="NPU65757.1"/>
    </source>
</evidence>
<feature type="transmembrane region" description="Helical" evidence="14">
    <location>
        <begin position="90"/>
        <end position="111"/>
    </location>
</feature>
<keyword evidence="10 12" id="KW-0408">Iron</keyword>
<gene>
    <name evidence="18" type="ORF">HL667_12205</name>
</gene>
<protein>
    <recommendedName>
        <fullName evidence="13">Cytochrome b</fullName>
    </recommendedName>
</protein>
<dbReference type="Pfam" id="PF00032">
    <property type="entry name" value="Cytochrom_B_C"/>
    <property type="match status" value="1"/>
</dbReference>
<dbReference type="PANTHER" id="PTHR19271">
    <property type="entry name" value="CYTOCHROME B"/>
    <property type="match status" value="1"/>
</dbReference>
<feature type="transmembrane region" description="Helical" evidence="14">
    <location>
        <begin position="363"/>
        <end position="387"/>
    </location>
</feature>
<evidence type="ECO:0000259" key="17">
    <source>
        <dbReference type="PROSITE" id="PS51007"/>
    </source>
</evidence>
<feature type="domain" description="Cytochrome b/b6 C-terminal region profile" evidence="16">
    <location>
        <begin position="227"/>
        <end position="397"/>
    </location>
</feature>
<dbReference type="InterPro" id="IPR005798">
    <property type="entry name" value="Cyt_b/b6_C"/>
</dbReference>
<dbReference type="CDD" id="cd00290">
    <property type="entry name" value="cytochrome_b_C"/>
    <property type="match status" value="1"/>
</dbReference>
<feature type="domain" description="Cytochrome c" evidence="17">
    <location>
        <begin position="461"/>
        <end position="593"/>
    </location>
</feature>
<keyword evidence="7 12" id="KW-0479">Metal-binding</keyword>
<dbReference type="EMBL" id="JABFDN010000003">
    <property type="protein sequence ID" value="NPU65757.1"/>
    <property type="molecule type" value="Genomic_DNA"/>
</dbReference>
<feature type="transmembrane region" description="Helical" evidence="14">
    <location>
        <begin position="305"/>
        <end position="324"/>
    </location>
</feature>
<dbReference type="Gene3D" id="1.10.760.10">
    <property type="entry name" value="Cytochrome c-like domain"/>
    <property type="match status" value="1"/>
</dbReference>
<keyword evidence="9 14" id="KW-1133">Transmembrane helix</keyword>
<dbReference type="Proteomes" id="UP000886476">
    <property type="component" value="Unassembled WGS sequence"/>
</dbReference>
<feature type="transmembrane region" description="Helical" evidence="14">
    <location>
        <begin position="336"/>
        <end position="357"/>
    </location>
</feature>
<reference evidence="18" key="1">
    <citation type="submission" date="2020-05" db="EMBL/GenBank/DDBJ databases">
        <title>Nod-independent and nitrogen-fixing Bradyrhizobium aeschynomene sp. nov. isolated from nodules of Aeschynomene indica.</title>
        <authorList>
            <person name="Zhang Z."/>
        </authorList>
    </citation>
    <scope>NUCLEOTIDE SEQUENCE</scope>
    <source>
        <strain evidence="18">83012</strain>
    </source>
</reference>
<feature type="transmembrane region" description="Helical" evidence="14">
    <location>
        <begin position="126"/>
        <end position="148"/>
    </location>
</feature>
<dbReference type="CDD" id="cd00284">
    <property type="entry name" value="Cytochrome_b_N"/>
    <property type="match status" value="1"/>
</dbReference>
<evidence type="ECO:0000256" key="2">
    <source>
        <dbReference type="ARBA" id="ARBA00011649"/>
    </source>
</evidence>
<comment type="subunit">
    <text evidence="2 13">The main subunits of complex b-c1 are: cytochrome b, cytochrome c1 and the Rieske protein.</text>
</comment>
<evidence type="ECO:0000256" key="14">
    <source>
        <dbReference type="SAM" id="Phobius"/>
    </source>
</evidence>
<dbReference type="Pfam" id="PF02167">
    <property type="entry name" value="Cytochrom_C1"/>
    <property type="match status" value="1"/>
</dbReference>
<dbReference type="InterPro" id="IPR027387">
    <property type="entry name" value="Cytb/b6-like_sf"/>
</dbReference>
<dbReference type="InterPro" id="IPR036909">
    <property type="entry name" value="Cyt_c-like_dom_sf"/>
</dbReference>
<proteinExistence type="inferred from homology"/>
<feature type="transmembrane region" description="Helical" evidence="14">
    <location>
        <begin position="246"/>
        <end position="263"/>
    </location>
</feature>
<comment type="subcellular location">
    <subcellularLocation>
        <location evidence="1">Membrane</location>
        <topology evidence="1">Multi-pass membrane protein</topology>
    </subcellularLocation>
</comment>
<evidence type="ECO:0000256" key="1">
    <source>
        <dbReference type="ARBA" id="ARBA00004141"/>
    </source>
</evidence>
<comment type="similarity">
    <text evidence="13">Belongs to the cytochrome b family.</text>
</comment>
<dbReference type="PROSITE" id="PS51003">
    <property type="entry name" value="CYTB_CTER"/>
    <property type="match status" value="1"/>
</dbReference>
<dbReference type="InterPro" id="IPR002326">
    <property type="entry name" value="Cyt_c1"/>
</dbReference>
<keyword evidence="19" id="KW-1185">Reference proteome</keyword>
<dbReference type="SUPFAM" id="SSF81648">
    <property type="entry name" value="a domain/subunit of cytochrome bc1 complex (Ubiquinol-cytochrome c reductase)"/>
    <property type="match status" value="1"/>
</dbReference>
<dbReference type="RefSeq" id="WP_172110841.1">
    <property type="nucleotide sequence ID" value="NZ_JABFDN010000003.1"/>
</dbReference>
<dbReference type="Pfam" id="PF00033">
    <property type="entry name" value="Cytochrome_B"/>
    <property type="match status" value="1"/>
</dbReference>
<sequence>MSGPSDYQPSHPALKWFEQRLPIIGLVHSSFVAYPTPRNLNYWWTFGAILSMMLGVQILTGVILAMHYTPHADLAFKSVELIVRDVNYGWLLRNMHACGASMFFLAVYIHMFRGLYYGSYKAPREVLWILGVIIYLLMMATGFMGYVLPWGQMSFWGATVITNLFSAVPYFGESIVTLLWGGYSVGNPTLNRFFALHYLLPFLIAGVVVLHVWALHVAGQNNPAGVEPKTEKDMVPFTPYATIKDFFGVTCFLIFYSWFIFYMPNYLGEADNYIPANPAVTPAHIVPEWYYLPFYAILRSIPNKLAGVVAMFAAIIVLVFLPWLDSAKTRSNKYRPLGKQFFWIFFIVCIGLGYLGAQPPEGVYVVLGRILTVLYFAYFLIVLPLLARIETPRPLPNSIADDVLAKSGRKAAPMVSAVIALVAAVSLLAGGMGDARASEGQENPPSAKWSFAGPFGTFDRGAVQRGLKVYKEVCSNCHSLQYVAFRNLAEPGGPGYSPAQAAAFAAEYKVKDGPNDAGDMFERPGRPADYFPSPFPNEQAARAANGGAAPPDLSLIAKARSYKRGFPWFIIDFFTQFQEQGPNYINALLQGYEDNPPHGVTIPEGSYYNKYFPGHAIKMPKPISDGQVTYDDGSPTTVAQYAHDVATFLMWTAEPHMEARKRLGYQVFIFLIIFAGLMYFTKKRVWAAAH</sequence>
<dbReference type="PANTHER" id="PTHR19271:SF16">
    <property type="entry name" value="CYTOCHROME B"/>
    <property type="match status" value="1"/>
</dbReference>
<feature type="transmembrane region" description="Helical" evidence="14">
    <location>
        <begin position="663"/>
        <end position="681"/>
    </location>
</feature>
<evidence type="ECO:0000259" key="15">
    <source>
        <dbReference type="PROSITE" id="PS51002"/>
    </source>
</evidence>